<dbReference type="Gene3D" id="3.40.50.150">
    <property type="entry name" value="Vaccinia Virus protein VP39"/>
    <property type="match status" value="1"/>
</dbReference>
<protein>
    <submittedName>
        <fullName evidence="1">DNA adenine methylase</fullName>
    </submittedName>
</protein>
<name>A0A1X7F2R7_TRICW</name>
<evidence type="ECO:0000313" key="1">
    <source>
        <dbReference type="EMBL" id="SMF44899.1"/>
    </source>
</evidence>
<proteinExistence type="predicted"/>
<reference evidence="2" key="1">
    <citation type="submission" date="2017-04" db="EMBL/GenBank/DDBJ databases">
        <authorList>
            <person name="Varghese N."/>
            <person name="Submissions S."/>
        </authorList>
    </citation>
    <scope>NUCLEOTIDE SEQUENCE [LARGE SCALE GENOMIC DNA]</scope>
    <source>
        <strain evidence="2">Ballard 720</strain>
    </source>
</reference>
<evidence type="ECO:0000313" key="2">
    <source>
        <dbReference type="Proteomes" id="UP000192911"/>
    </source>
</evidence>
<dbReference type="GO" id="GO:0032259">
    <property type="term" value="P:methylation"/>
    <property type="evidence" value="ECO:0007669"/>
    <property type="project" value="UniProtKB-KW"/>
</dbReference>
<keyword evidence="2" id="KW-1185">Reference proteome</keyword>
<dbReference type="SUPFAM" id="SSF53335">
    <property type="entry name" value="S-adenosyl-L-methionine-dependent methyltransferases"/>
    <property type="match status" value="1"/>
</dbReference>
<dbReference type="EMBL" id="FXAH01000007">
    <property type="protein sequence ID" value="SMF44899.1"/>
    <property type="molecule type" value="Genomic_DNA"/>
</dbReference>
<keyword evidence="1" id="KW-0489">Methyltransferase</keyword>
<organism evidence="1 2">
    <name type="scientific">Trinickia caryophylli</name>
    <name type="common">Paraburkholderia caryophylli</name>
    <dbReference type="NCBI Taxonomy" id="28094"/>
    <lineage>
        <taxon>Bacteria</taxon>
        <taxon>Pseudomonadati</taxon>
        <taxon>Pseudomonadota</taxon>
        <taxon>Betaproteobacteria</taxon>
        <taxon>Burkholderiales</taxon>
        <taxon>Burkholderiaceae</taxon>
        <taxon>Trinickia</taxon>
    </lineage>
</organism>
<sequence length="69" mass="7420">MAAAMRACKGKVMVSINDHPDIRRAFDSFPMLGLSIKYSVNNTSGSGASTNRELVITNWEPGTETGGLF</sequence>
<dbReference type="InterPro" id="IPR029063">
    <property type="entry name" value="SAM-dependent_MTases_sf"/>
</dbReference>
<dbReference type="Proteomes" id="UP000192911">
    <property type="component" value="Unassembled WGS sequence"/>
</dbReference>
<keyword evidence="1" id="KW-0808">Transferase</keyword>
<dbReference type="GO" id="GO:0008168">
    <property type="term" value="F:methyltransferase activity"/>
    <property type="evidence" value="ECO:0007669"/>
    <property type="project" value="UniProtKB-KW"/>
</dbReference>
<gene>
    <name evidence="1" type="ORF">SAMN06295900_10784</name>
</gene>
<accession>A0A1X7F2R7</accession>
<dbReference type="STRING" id="28094.SAMN06295900_10784"/>
<dbReference type="AlphaFoldDB" id="A0A1X7F2R7"/>